<dbReference type="AlphaFoldDB" id="A0A136J670"/>
<gene>
    <name evidence="1" type="ORF">Micbo1qcDRAFT_50302</name>
</gene>
<dbReference type="InParanoid" id="A0A136J670"/>
<dbReference type="EMBL" id="KQ964248">
    <property type="protein sequence ID" value="KXJ92680.1"/>
    <property type="molecule type" value="Genomic_DNA"/>
</dbReference>
<organism evidence="1 2">
    <name type="scientific">Microdochium bolleyi</name>
    <dbReference type="NCBI Taxonomy" id="196109"/>
    <lineage>
        <taxon>Eukaryota</taxon>
        <taxon>Fungi</taxon>
        <taxon>Dikarya</taxon>
        <taxon>Ascomycota</taxon>
        <taxon>Pezizomycotina</taxon>
        <taxon>Sordariomycetes</taxon>
        <taxon>Xylariomycetidae</taxon>
        <taxon>Xylariales</taxon>
        <taxon>Microdochiaceae</taxon>
        <taxon>Microdochium</taxon>
    </lineage>
</organism>
<keyword evidence="2" id="KW-1185">Reference proteome</keyword>
<accession>A0A136J670</accession>
<reference evidence="2" key="1">
    <citation type="submission" date="2016-02" db="EMBL/GenBank/DDBJ databases">
        <title>Draft genome sequence of Microdochium bolleyi, a fungal endophyte of beachgrass.</title>
        <authorList>
            <consortium name="DOE Joint Genome Institute"/>
            <person name="David A.S."/>
            <person name="May G."/>
            <person name="Haridas S."/>
            <person name="Lim J."/>
            <person name="Wang M."/>
            <person name="Labutti K."/>
            <person name="Lipzen A."/>
            <person name="Barry K."/>
            <person name="Grigoriev I.V."/>
        </authorList>
    </citation>
    <scope>NUCLEOTIDE SEQUENCE [LARGE SCALE GENOMIC DNA]</scope>
    <source>
        <strain evidence="2">J235TASD1</strain>
    </source>
</reference>
<sequence>MDRCRCESRRRASVVQSRTAEKVSGPRSGASVLCPGHACDVHTEDLVPKGGWRAFRDRGWRDRCCIVIRGARLCWWSCVDSVAHRYNYLVLAGLRGTSSAPIGRFRNGSVTSTSPCSPCGPVPVLRLSFLKGLEHVHSLVTDSRHEQLMDRSGHRVQMSRSLLRTGGESTN</sequence>
<protein>
    <submittedName>
        <fullName evidence="1">Uncharacterized protein</fullName>
    </submittedName>
</protein>
<evidence type="ECO:0000313" key="1">
    <source>
        <dbReference type="EMBL" id="KXJ92680.1"/>
    </source>
</evidence>
<dbReference type="Proteomes" id="UP000070501">
    <property type="component" value="Unassembled WGS sequence"/>
</dbReference>
<evidence type="ECO:0000313" key="2">
    <source>
        <dbReference type="Proteomes" id="UP000070501"/>
    </source>
</evidence>
<name>A0A136J670_9PEZI</name>
<proteinExistence type="predicted"/>